<evidence type="ECO:0000256" key="1">
    <source>
        <dbReference type="ARBA" id="ARBA00004571"/>
    </source>
</evidence>
<keyword evidence="12" id="KW-0675">Receptor</keyword>
<dbReference type="AlphaFoldDB" id="A0AA41Z6P6"/>
<keyword evidence="4" id="KW-0410">Iron transport</keyword>
<dbReference type="InterPro" id="IPR000531">
    <property type="entry name" value="Beta-barrel_TonB"/>
</dbReference>
<keyword evidence="10" id="KW-0998">Cell outer membrane</keyword>
<keyword evidence="8" id="KW-0798">TonB box</keyword>
<dbReference type="GO" id="GO:0009279">
    <property type="term" value="C:cell outer membrane"/>
    <property type="evidence" value="ECO:0007669"/>
    <property type="project" value="UniProtKB-SubCell"/>
</dbReference>
<keyword evidence="5" id="KW-0812">Transmembrane</keyword>
<keyword evidence="9" id="KW-0472">Membrane</keyword>
<evidence type="ECO:0000256" key="8">
    <source>
        <dbReference type="ARBA" id="ARBA00023077"/>
    </source>
</evidence>
<dbReference type="Pfam" id="PF00593">
    <property type="entry name" value="TonB_dep_Rec_b-barrel"/>
    <property type="match status" value="1"/>
</dbReference>
<accession>A0AA41Z6P6</accession>
<dbReference type="SUPFAM" id="SSF56935">
    <property type="entry name" value="Porins"/>
    <property type="match status" value="1"/>
</dbReference>
<gene>
    <name evidence="12" type="ORF">NEE01_03470</name>
</gene>
<dbReference type="PANTHER" id="PTHR32552:SF81">
    <property type="entry name" value="TONB-DEPENDENT OUTER MEMBRANE RECEPTOR"/>
    <property type="match status" value="1"/>
</dbReference>
<feature type="domain" description="TonB-dependent receptor-like beta-barrel" evidence="11">
    <location>
        <begin position="72"/>
        <end position="450"/>
    </location>
</feature>
<sequence>MLTPNHPPADATSIAHGGDLQRNSRIAEPVKRDAQIYSATLNYNAGPVAITSVTSLARTRVDMVLDDSNESAAIGVTFADFVSPLYGQPISIRGGNLASVRRFNQEIRIASAPGDRPFEYLLGLFYANEKSRITQVFDVLSVAQPVKVLTVPFPGGALDIPASYEELAGFGQLTWHIAPNVDVTGGGRYSRNWQQSQATKLFGFATQLTGNVTDPLSKVSDGKATWSGAISWHPVERVNVYARVATGYRPGGPNAIPSVMSAGYLTRYKPDTTVNYELGAKGELFDRRLAFDVSLFTIDWTDIQIPTISINPDTGVPQNFTANGGKARSRGVEYALRFAATPQLSLSVSGSLDDADLRADAPTIGGVRGDQLPYVPRFSNTVSVDYRAPVGGDAKVFAGVDWAYVGARYSNFAATPVHTIHQRLPEYHSVNLRGGVDFGGFQVDAFVTNVGDSRGLYSYLSGAGANATGTGVIQQPRTFGLRFGAEF</sequence>
<dbReference type="Gene3D" id="2.40.170.20">
    <property type="entry name" value="TonB-dependent receptor, beta-barrel domain"/>
    <property type="match status" value="1"/>
</dbReference>
<keyword evidence="13" id="KW-1185">Reference proteome</keyword>
<dbReference type="PANTHER" id="PTHR32552">
    <property type="entry name" value="FERRICHROME IRON RECEPTOR-RELATED"/>
    <property type="match status" value="1"/>
</dbReference>
<dbReference type="InterPro" id="IPR036942">
    <property type="entry name" value="Beta-barrel_TonB_sf"/>
</dbReference>
<dbReference type="Proteomes" id="UP001165565">
    <property type="component" value="Unassembled WGS sequence"/>
</dbReference>
<organism evidence="12 13">
    <name type="scientific">Sphingomonas lycopersici</name>
    <dbReference type="NCBI Taxonomy" id="2951807"/>
    <lineage>
        <taxon>Bacteria</taxon>
        <taxon>Pseudomonadati</taxon>
        <taxon>Pseudomonadota</taxon>
        <taxon>Alphaproteobacteria</taxon>
        <taxon>Sphingomonadales</taxon>
        <taxon>Sphingomonadaceae</taxon>
        <taxon>Sphingomonas</taxon>
    </lineage>
</organism>
<dbReference type="EMBL" id="JANFAV010000001">
    <property type="protein sequence ID" value="MCW6533834.1"/>
    <property type="molecule type" value="Genomic_DNA"/>
</dbReference>
<evidence type="ECO:0000256" key="4">
    <source>
        <dbReference type="ARBA" id="ARBA00022496"/>
    </source>
</evidence>
<evidence type="ECO:0000256" key="9">
    <source>
        <dbReference type="ARBA" id="ARBA00023136"/>
    </source>
</evidence>
<evidence type="ECO:0000256" key="3">
    <source>
        <dbReference type="ARBA" id="ARBA00022452"/>
    </source>
</evidence>
<keyword evidence="2" id="KW-0813">Transport</keyword>
<comment type="caution">
    <text evidence="12">The sequence shown here is derived from an EMBL/GenBank/DDBJ whole genome shotgun (WGS) entry which is preliminary data.</text>
</comment>
<evidence type="ECO:0000256" key="5">
    <source>
        <dbReference type="ARBA" id="ARBA00022692"/>
    </source>
</evidence>
<evidence type="ECO:0000256" key="10">
    <source>
        <dbReference type="ARBA" id="ARBA00023237"/>
    </source>
</evidence>
<keyword evidence="7" id="KW-0406">Ion transport</keyword>
<evidence type="ECO:0000313" key="13">
    <source>
        <dbReference type="Proteomes" id="UP001165565"/>
    </source>
</evidence>
<protein>
    <submittedName>
        <fullName evidence="12">TonB-dependent receptor</fullName>
    </submittedName>
</protein>
<evidence type="ECO:0000256" key="7">
    <source>
        <dbReference type="ARBA" id="ARBA00023065"/>
    </source>
</evidence>
<evidence type="ECO:0000259" key="11">
    <source>
        <dbReference type="Pfam" id="PF00593"/>
    </source>
</evidence>
<evidence type="ECO:0000256" key="6">
    <source>
        <dbReference type="ARBA" id="ARBA00023004"/>
    </source>
</evidence>
<dbReference type="GO" id="GO:0006826">
    <property type="term" value="P:iron ion transport"/>
    <property type="evidence" value="ECO:0007669"/>
    <property type="project" value="UniProtKB-KW"/>
</dbReference>
<name>A0AA41Z6P6_9SPHN</name>
<comment type="subcellular location">
    <subcellularLocation>
        <location evidence="1">Cell outer membrane</location>
        <topology evidence="1">Multi-pass membrane protein</topology>
    </subcellularLocation>
</comment>
<evidence type="ECO:0000256" key="2">
    <source>
        <dbReference type="ARBA" id="ARBA00022448"/>
    </source>
</evidence>
<keyword evidence="3" id="KW-1134">Transmembrane beta strand</keyword>
<dbReference type="InterPro" id="IPR039426">
    <property type="entry name" value="TonB-dep_rcpt-like"/>
</dbReference>
<proteinExistence type="predicted"/>
<reference evidence="12" key="1">
    <citation type="submission" date="2022-06" db="EMBL/GenBank/DDBJ databases">
        <title>Sphingomonas sp. nov. isolated from rhizosphere soil of tomato.</title>
        <authorList>
            <person name="Dong H."/>
            <person name="Gao R."/>
        </authorList>
    </citation>
    <scope>NUCLEOTIDE SEQUENCE</scope>
    <source>
        <strain evidence="12">MMSM24</strain>
    </source>
</reference>
<keyword evidence="6" id="KW-0408">Iron</keyword>
<evidence type="ECO:0000313" key="12">
    <source>
        <dbReference type="EMBL" id="MCW6533834.1"/>
    </source>
</evidence>